<keyword evidence="1" id="KW-0347">Helicase</keyword>
<keyword evidence="1" id="KW-0547">Nucleotide-binding</keyword>
<dbReference type="AlphaFoldDB" id="A0AAV3Z227"/>
<proteinExistence type="predicted"/>
<dbReference type="GO" id="GO:0004386">
    <property type="term" value="F:helicase activity"/>
    <property type="evidence" value="ECO:0007669"/>
    <property type="project" value="UniProtKB-KW"/>
</dbReference>
<keyword evidence="2" id="KW-1185">Reference proteome</keyword>
<protein>
    <submittedName>
        <fullName evidence="1">RNA helicase</fullName>
    </submittedName>
</protein>
<keyword evidence="1" id="KW-0378">Hydrolase</keyword>
<dbReference type="Proteomes" id="UP000735302">
    <property type="component" value="Unassembled WGS sequence"/>
</dbReference>
<sequence length="180" mass="20780">MLRGQTSSTKYSPTWEKTSANEVKEQLGLEASLRWLLVAWFEPTTGSGGHFRLDPILRNPPRHIRFDIRFEKSSDSARSTQKLLDMHERTAHPSTTPKTVTVTTKVKTENVKSPVVSACGTSDEWTYFVQHWSDYKQATRLTGEDINFQLLERYDEALHKDLTRSFSNLTLYDEPTLKRM</sequence>
<accession>A0AAV3Z227</accession>
<gene>
    <name evidence="1" type="ORF">PoB_001496400</name>
</gene>
<organism evidence="1 2">
    <name type="scientific">Plakobranchus ocellatus</name>
    <dbReference type="NCBI Taxonomy" id="259542"/>
    <lineage>
        <taxon>Eukaryota</taxon>
        <taxon>Metazoa</taxon>
        <taxon>Spiralia</taxon>
        <taxon>Lophotrochozoa</taxon>
        <taxon>Mollusca</taxon>
        <taxon>Gastropoda</taxon>
        <taxon>Heterobranchia</taxon>
        <taxon>Euthyneura</taxon>
        <taxon>Panpulmonata</taxon>
        <taxon>Sacoglossa</taxon>
        <taxon>Placobranchoidea</taxon>
        <taxon>Plakobranchidae</taxon>
        <taxon>Plakobranchus</taxon>
    </lineage>
</organism>
<name>A0AAV3Z227_9GAST</name>
<evidence type="ECO:0000313" key="2">
    <source>
        <dbReference type="Proteomes" id="UP000735302"/>
    </source>
</evidence>
<reference evidence="1 2" key="1">
    <citation type="journal article" date="2021" name="Elife">
        <title>Chloroplast acquisition without the gene transfer in kleptoplastic sea slugs, Plakobranchus ocellatus.</title>
        <authorList>
            <person name="Maeda T."/>
            <person name="Takahashi S."/>
            <person name="Yoshida T."/>
            <person name="Shimamura S."/>
            <person name="Takaki Y."/>
            <person name="Nagai Y."/>
            <person name="Toyoda A."/>
            <person name="Suzuki Y."/>
            <person name="Arimoto A."/>
            <person name="Ishii H."/>
            <person name="Satoh N."/>
            <person name="Nishiyama T."/>
            <person name="Hasebe M."/>
            <person name="Maruyama T."/>
            <person name="Minagawa J."/>
            <person name="Obokata J."/>
            <person name="Shigenobu S."/>
        </authorList>
    </citation>
    <scope>NUCLEOTIDE SEQUENCE [LARGE SCALE GENOMIC DNA]</scope>
</reference>
<dbReference type="EMBL" id="BLXT01001848">
    <property type="protein sequence ID" value="GFN88458.1"/>
    <property type="molecule type" value="Genomic_DNA"/>
</dbReference>
<comment type="caution">
    <text evidence="1">The sequence shown here is derived from an EMBL/GenBank/DDBJ whole genome shotgun (WGS) entry which is preliminary data.</text>
</comment>
<keyword evidence="1" id="KW-0067">ATP-binding</keyword>
<evidence type="ECO:0000313" key="1">
    <source>
        <dbReference type="EMBL" id="GFN88458.1"/>
    </source>
</evidence>